<evidence type="ECO:0000313" key="4">
    <source>
        <dbReference type="Proteomes" id="UP001642260"/>
    </source>
</evidence>
<evidence type="ECO:0000259" key="2">
    <source>
        <dbReference type="Pfam" id="PF25276"/>
    </source>
</evidence>
<dbReference type="PANTHER" id="PTHR33597">
    <property type="entry name" value="OS02G0760400 PROTEIN"/>
    <property type="match status" value="1"/>
</dbReference>
<keyword evidence="4" id="KW-1185">Reference proteome</keyword>
<keyword evidence="1" id="KW-0812">Transmembrane</keyword>
<reference evidence="3 4" key="1">
    <citation type="submission" date="2022-03" db="EMBL/GenBank/DDBJ databases">
        <authorList>
            <person name="Macdonald S."/>
            <person name="Ahmed S."/>
            <person name="Newling K."/>
        </authorList>
    </citation>
    <scope>NUCLEOTIDE SEQUENCE [LARGE SCALE GENOMIC DNA]</scope>
</reference>
<evidence type="ECO:0000256" key="1">
    <source>
        <dbReference type="SAM" id="Phobius"/>
    </source>
</evidence>
<name>A0ABC8M9M8_ERUVS</name>
<feature type="transmembrane region" description="Helical" evidence="1">
    <location>
        <begin position="48"/>
        <end position="67"/>
    </location>
</feature>
<accession>A0ABC8M9M8</accession>
<dbReference type="PANTHER" id="PTHR33597:SF11">
    <property type="entry name" value="OS07G0620600 PROTEIN"/>
    <property type="match status" value="1"/>
</dbReference>
<organism evidence="3 4">
    <name type="scientific">Eruca vesicaria subsp. sativa</name>
    <name type="common">Garden rocket</name>
    <name type="synonym">Eruca sativa</name>
    <dbReference type="NCBI Taxonomy" id="29727"/>
    <lineage>
        <taxon>Eukaryota</taxon>
        <taxon>Viridiplantae</taxon>
        <taxon>Streptophyta</taxon>
        <taxon>Embryophyta</taxon>
        <taxon>Tracheophyta</taxon>
        <taxon>Spermatophyta</taxon>
        <taxon>Magnoliopsida</taxon>
        <taxon>eudicotyledons</taxon>
        <taxon>Gunneridae</taxon>
        <taxon>Pentapetalae</taxon>
        <taxon>rosids</taxon>
        <taxon>malvids</taxon>
        <taxon>Brassicales</taxon>
        <taxon>Brassicaceae</taxon>
        <taxon>Brassiceae</taxon>
        <taxon>Eruca</taxon>
    </lineage>
</organism>
<feature type="domain" description="DUF7870" evidence="2">
    <location>
        <begin position="243"/>
        <end position="420"/>
    </location>
</feature>
<dbReference type="Proteomes" id="UP001642260">
    <property type="component" value="Unassembled WGS sequence"/>
</dbReference>
<dbReference type="Pfam" id="PF25276">
    <property type="entry name" value="DUF7870"/>
    <property type="match status" value="1"/>
</dbReference>
<sequence length="421" mass="48007">MVFVTVNDFHSMCQKHCHYLLKKRDHSSSSLGSADSFFKASRSEVLTLFMRSMLLALLFLSFTWLSLLKFETDATAASKSVESDHHELLPLLLNDLEKEGLFKLGDKTLLLSGGDDEVTVTSYSQTVIETEMLFVSASDEETQSMVPSETFDFAFAHSRHIDSAEFLDRALKVGGILTVQLNLQDLPPNFLEHLNYEIVYMKSSEYTVMAMRKTGETEKKQDTVATGRKLLSITEEEAKKNALSKLEDVLLEPPRAASRKSRTYLKRTRYLPDLMGDTMDLGSYSRRVFIDVGNGKGSSGTEWFVKNYPTRNQKFEMYKIKTVNDDDKSLESENMGMTEWLKENVKEGEYVVMKAEAEVVEEMMRSKSIKMVDELFLECKPKGLGLRARKMQSESSMAYWECLALYGKLRDEGVAVHQWWG</sequence>
<gene>
    <name evidence="3" type="ORF">ERUC_LOCUS45038</name>
</gene>
<dbReference type="EMBL" id="CAKOAT010996669">
    <property type="protein sequence ID" value="CAH8392555.1"/>
    <property type="molecule type" value="Genomic_DNA"/>
</dbReference>
<comment type="caution">
    <text evidence="3">The sequence shown here is derived from an EMBL/GenBank/DDBJ whole genome shotgun (WGS) entry which is preliminary data.</text>
</comment>
<keyword evidence="1" id="KW-1133">Transmembrane helix</keyword>
<protein>
    <recommendedName>
        <fullName evidence="2">DUF7870 domain-containing protein</fullName>
    </recommendedName>
</protein>
<evidence type="ECO:0000313" key="3">
    <source>
        <dbReference type="EMBL" id="CAH8392555.1"/>
    </source>
</evidence>
<dbReference type="InterPro" id="IPR057192">
    <property type="entry name" value="DUF7870"/>
</dbReference>
<proteinExistence type="predicted"/>
<dbReference type="AlphaFoldDB" id="A0ABC8M9M8"/>
<keyword evidence="1" id="KW-0472">Membrane</keyword>